<dbReference type="EMBL" id="JAHHHW010000010">
    <property type="protein sequence ID" value="MBW4430333.1"/>
    <property type="molecule type" value="Genomic_DNA"/>
</dbReference>
<evidence type="ECO:0000259" key="1">
    <source>
        <dbReference type="Pfam" id="PF13683"/>
    </source>
</evidence>
<feature type="domain" description="Integrase catalytic" evidence="1">
    <location>
        <begin position="24"/>
        <end position="67"/>
    </location>
</feature>
<evidence type="ECO:0000313" key="2">
    <source>
        <dbReference type="EMBL" id="MBW4430333.1"/>
    </source>
</evidence>
<sequence length="77" mass="9250">MGIPRSSYDYQPLPENPEDVQLRRSLKYELIYIKAFDNGHHLQREVDDWFNWYNQQRLNQSLDYQTPNQVYAAGLMA</sequence>
<dbReference type="Proteomes" id="UP000813215">
    <property type="component" value="Unassembled WGS sequence"/>
</dbReference>
<organism evidence="2 3">
    <name type="scientific">Pelatocladus maniniholoensis HA4357-MV3</name>
    <dbReference type="NCBI Taxonomy" id="1117104"/>
    <lineage>
        <taxon>Bacteria</taxon>
        <taxon>Bacillati</taxon>
        <taxon>Cyanobacteriota</taxon>
        <taxon>Cyanophyceae</taxon>
        <taxon>Nostocales</taxon>
        <taxon>Nostocaceae</taxon>
        <taxon>Pelatocladus</taxon>
    </lineage>
</organism>
<dbReference type="Pfam" id="PF13683">
    <property type="entry name" value="rve_3"/>
    <property type="match status" value="1"/>
</dbReference>
<gene>
    <name evidence="2" type="ORF">KME28_00800</name>
</gene>
<evidence type="ECO:0000313" key="3">
    <source>
        <dbReference type="Proteomes" id="UP000813215"/>
    </source>
</evidence>
<dbReference type="InterPro" id="IPR012337">
    <property type="entry name" value="RNaseH-like_sf"/>
</dbReference>
<dbReference type="AlphaFoldDB" id="A0A9E3LR86"/>
<proteinExistence type="predicted"/>
<name>A0A9E3LR86_9NOST</name>
<dbReference type="GO" id="GO:0015074">
    <property type="term" value="P:DNA integration"/>
    <property type="evidence" value="ECO:0007669"/>
    <property type="project" value="InterPro"/>
</dbReference>
<dbReference type="InterPro" id="IPR001584">
    <property type="entry name" value="Integrase_cat-core"/>
</dbReference>
<dbReference type="SUPFAM" id="SSF53098">
    <property type="entry name" value="Ribonuclease H-like"/>
    <property type="match status" value="1"/>
</dbReference>
<comment type="caution">
    <text evidence="2">The sequence shown here is derived from an EMBL/GenBank/DDBJ whole genome shotgun (WGS) entry which is preliminary data.</text>
</comment>
<protein>
    <submittedName>
        <fullName evidence="2">Integrase core domain-containing protein</fullName>
    </submittedName>
</protein>
<reference evidence="2" key="2">
    <citation type="journal article" date="2022" name="Microbiol. Resour. Announc.">
        <title>Metagenome Sequencing to Explore Phylogenomics of Terrestrial Cyanobacteria.</title>
        <authorList>
            <person name="Ward R.D."/>
            <person name="Stajich J.E."/>
            <person name="Johansen J.R."/>
            <person name="Huntemann M."/>
            <person name="Clum A."/>
            <person name="Foster B."/>
            <person name="Foster B."/>
            <person name="Roux S."/>
            <person name="Palaniappan K."/>
            <person name="Varghese N."/>
            <person name="Mukherjee S."/>
            <person name="Reddy T.B.K."/>
            <person name="Daum C."/>
            <person name="Copeland A."/>
            <person name="Chen I.A."/>
            <person name="Ivanova N.N."/>
            <person name="Kyrpides N.C."/>
            <person name="Shapiro N."/>
            <person name="Eloe-Fadrosh E.A."/>
            <person name="Pietrasiak N."/>
        </authorList>
    </citation>
    <scope>NUCLEOTIDE SEQUENCE</scope>
    <source>
        <strain evidence="2">HA4357-MV3</strain>
    </source>
</reference>
<accession>A0A9E3LR86</accession>
<reference evidence="2" key="1">
    <citation type="submission" date="2021-05" db="EMBL/GenBank/DDBJ databases">
        <authorList>
            <person name="Pietrasiak N."/>
            <person name="Ward R."/>
            <person name="Stajich J.E."/>
            <person name="Kurbessoian T."/>
        </authorList>
    </citation>
    <scope>NUCLEOTIDE SEQUENCE</scope>
    <source>
        <strain evidence="2">HA4357-MV3</strain>
    </source>
</reference>